<dbReference type="PANTHER" id="PTHR24198:SF165">
    <property type="entry name" value="ANKYRIN REPEAT-CONTAINING PROTEIN-RELATED"/>
    <property type="match status" value="1"/>
</dbReference>
<keyword evidence="7" id="KW-1185">Reference proteome</keyword>
<dbReference type="STRING" id="7176.B0WAL1"/>
<dbReference type="InParanoid" id="B0WAL1"/>
<dbReference type="PROSITE" id="PS50088">
    <property type="entry name" value="ANK_REPEAT"/>
    <property type="match status" value="2"/>
</dbReference>
<name>B0WAL1_CULQU</name>
<dbReference type="EMBL" id="DS231873">
    <property type="protein sequence ID" value="EDS41565.1"/>
    <property type="molecule type" value="Genomic_DNA"/>
</dbReference>
<dbReference type="PANTHER" id="PTHR24198">
    <property type="entry name" value="ANKYRIN REPEAT AND PROTEIN KINASE DOMAIN-CONTAINING PROTEIN"/>
    <property type="match status" value="1"/>
</dbReference>
<feature type="compositionally biased region" description="Polar residues" evidence="4">
    <location>
        <begin position="138"/>
        <end position="155"/>
    </location>
</feature>
<dbReference type="HOGENOM" id="CLU_1181228_0_0_1"/>
<dbReference type="SMART" id="SM00248">
    <property type="entry name" value="ANK"/>
    <property type="match status" value="3"/>
</dbReference>
<reference evidence="6" key="2">
    <citation type="submission" date="2021-02" db="UniProtKB">
        <authorList>
            <consortium name="EnsemblMetazoa"/>
        </authorList>
    </citation>
    <scope>IDENTIFICATION</scope>
    <source>
        <strain evidence="6">JHB</strain>
    </source>
</reference>
<evidence type="ECO:0000256" key="1">
    <source>
        <dbReference type="ARBA" id="ARBA00022737"/>
    </source>
</evidence>
<evidence type="ECO:0000313" key="7">
    <source>
        <dbReference type="Proteomes" id="UP000002320"/>
    </source>
</evidence>
<accession>B0WAL1</accession>
<evidence type="ECO:0000313" key="6">
    <source>
        <dbReference type="EnsemblMetazoa" id="CPIJ003922-PA"/>
    </source>
</evidence>
<reference evidence="5" key="1">
    <citation type="submission" date="2007-03" db="EMBL/GenBank/DDBJ databases">
        <title>Annotation of Culex pipiens quinquefasciatus.</title>
        <authorList>
            <consortium name="The Broad Institute Genome Sequencing Platform"/>
            <person name="Atkinson P.W."/>
            <person name="Hemingway J."/>
            <person name="Christensen B.M."/>
            <person name="Higgs S."/>
            <person name="Kodira C."/>
            <person name="Hannick L."/>
            <person name="Megy K."/>
            <person name="O'Leary S."/>
            <person name="Pearson M."/>
            <person name="Haas B.J."/>
            <person name="Mauceli E."/>
            <person name="Wortman J.R."/>
            <person name="Lee N.H."/>
            <person name="Guigo R."/>
            <person name="Stanke M."/>
            <person name="Alvarado L."/>
            <person name="Amedeo P."/>
            <person name="Antoine C.H."/>
            <person name="Arensburger P."/>
            <person name="Bidwell S.L."/>
            <person name="Crawford M."/>
            <person name="Camaro F."/>
            <person name="Devon K."/>
            <person name="Engels R."/>
            <person name="Hammond M."/>
            <person name="Howarth C."/>
            <person name="Koehrsen M."/>
            <person name="Lawson D."/>
            <person name="Montgomery P."/>
            <person name="Nene V."/>
            <person name="Nusbaum C."/>
            <person name="Puiu D."/>
            <person name="Romero-Severson J."/>
            <person name="Severson D.W."/>
            <person name="Shumway M."/>
            <person name="Sisk P."/>
            <person name="Stolte C."/>
            <person name="Zeng Q."/>
            <person name="Eisenstadt E."/>
            <person name="Fraser-Liggett C."/>
            <person name="Strausberg R."/>
            <person name="Galagan J."/>
            <person name="Birren B."/>
            <person name="Collins F.H."/>
        </authorList>
    </citation>
    <scope>NUCLEOTIDE SEQUENCE [LARGE SCALE GENOMIC DNA]</scope>
    <source>
        <strain evidence="5">JHB</strain>
    </source>
</reference>
<evidence type="ECO:0000256" key="2">
    <source>
        <dbReference type="ARBA" id="ARBA00023043"/>
    </source>
</evidence>
<dbReference type="SUPFAM" id="SSF48403">
    <property type="entry name" value="Ankyrin repeat"/>
    <property type="match status" value="1"/>
</dbReference>
<dbReference type="InterPro" id="IPR002110">
    <property type="entry name" value="Ankyrin_rpt"/>
</dbReference>
<proteinExistence type="predicted"/>
<keyword evidence="1" id="KW-0677">Repeat</keyword>
<protein>
    <submittedName>
        <fullName evidence="5">V-1 protein</fullName>
    </submittedName>
</protein>
<feature type="compositionally biased region" description="Basic and acidic residues" evidence="4">
    <location>
        <begin position="123"/>
        <end position="133"/>
    </location>
</feature>
<dbReference type="eggNOG" id="KOG4177">
    <property type="taxonomic scope" value="Eukaryota"/>
</dbReference>
<dbReference type="Gene3D" id="1.25.40.20">
    <property type="entry name" value="Ankyrin repeat-containing domain"/>
    <property type="match status" value="1"/>
</dbReference>
<dbReference type="EnsemblMetazoa" id="CPIJ003922-RA">
    <property type="protein sequence ID" value="CPIJ003922-PA"/>
    <property type="gene ID" value="CPIJ003922"/>
</dbReference>
<dbReference type="VEuPathDB" id="VectorBase:CPIJ003922"/>
<evidence type="ECO:0000313" key="5">
    <source>
        <dbReference type="EMBL" id="EDS41565.1"/>
    </source>
</evidence>
<feature type="repeat" description="ANK" evidence="3">
    <location>
        <begin position="42"/>
        <end position="74"/>
    </location>
</feature>
<evidence type="ECO:0000256" key="3">
    <source>
        <dbReference type="PROSITE-ProRule" id="PRU00023"/>
    </source>
</evidence>
<dbReference type="OrthoDB" id="20872at2759"/>
<dbReference type="Pfam" id="PF12796">
    <property type="entry name" value="Ank_2"/>
    <property type="match status" value="1"/>
</dbReference>
<sequence>MQVNCLDDHGLTPLHYAARTDQRTVIELLMGAGSTIDAADKHGSTPLLRAVSKGHMECFELLRRHGANVELLKRFRNSNYDNETMLHITAEKGLLEMTKMLVEEYHLNVDCQDKDAMTLANRFRKEEQPKSKDLVTGTGPSKSTKSLNFSSRTKGIGQSVSHSASATGFQVTQHKKEGLERKSDCFLPRENCAQRESCMDHTTQYRGLLTVGHCLVWGLIHNVAMEESLPMSHLQ</sequence>
<organism>
    <name type="scientific">Culex quinquefasciatus</name>
    <name type="common">Southern house mosquito</name>
    <name type="synonym">Culex pungens</name>
    <dbReference type="NCBI Taxonomy" id="7176"/>
    <lineage>
        <taxon>Eukaryota</taxon>
        <taxon>Metazoa</taxon>
        <taxon>Ecdysozoa</taxon>
        <taxon>Arthropoda</taxon>
        <taxon>Hexapoda</taxon>
        <taxon>Insecta</taxon>
        <taxon>Pterygota</taxon>
        <taxon>Neoptera</taxon>
        <taxon>Endopterygota</taxon>
        <taxon>Diptera</taxon>
        <taxon>Nematocera</taxon>
        <taxon>Culicoidea</taxon>
        <taxon>Culicidae</taxon>
        <taxon>Culicinae</taxon>
        <taxon>Culicini</taxon>
        <taxon>Culex</taxon>
        <taxon>Culex</taxon>
    </lineage>
</organism>
<dbReference type="Proteomes" id="UP000002320">
    <property type="component" value="Unassembled WGS sequence"/>
</dbReference>
<gene>
    <name evidence="6" type="primary">6035595</name>
    <name evidence="5" type="ORF">CpipJ_CPIJ003922</name>
</gene>
<feature type="region of interest" description="Disordered" evidence="4">
    <location>
        <begin position="123"/>
        <end position="155"/>
    </location>
</feature>
<dbReference type="AlphaFoldDB" id="B0WAL1"/>
<dbReference type="KEGG" id="cqu:CpipJ_CPIJ003922"/>
<dbReference type="VEuPathDB" id="VectorBase:CQUJHB005066"/>
<dbReference type="InterPro" id="IPR036770">
    <property type="entry name" value="Ankyrin_rpt-contain_sf"/>
</dbReference>
<feature type="repeat" description="ANK" evidence="3">
    <location>
        <begin position="9"/>
        <end position="41"/>
    </location>
</feature>
<evidence type="ECO:0000256" key="4">
    <source>
        <dbReference type="SAM" id="MobiDB-lite"/>
    </source>
</evidence>
<keyword evidence="2 3" id="KW-0040">ANK repeat</keyword>
<dbReference type="PROSITE" id="PS50297">
    <property type="entry name" value="ANK_REP_REGION"/>
    <property type="match status" value="2"/>
</dbReference>